<keyword evidence="2" id="KW-1185">Reference proteome</keyword>
<organism evidence="1 2">
    <name type="scientific">Prunus armeniaca</name>
    <name type="common">Apricot</name>
    <name type="synonym">Armeniaca vulgaris</name>
    <dbReference type="NCBI Taxonomy" id="36596"/>
    <lineage>
        <taxon>Eukaryota</taxon>
        <taxon>Viridiplantae</taxon>
        <taxon>Streptophyta</taxon>
        <taxon>Embryophyta</taxon>
        <taxon>Tracheophyta</taxon>
        <taxon>Spermatophyta</taxon>
        <taxon>Magnoliopsida</taxon>
        <taxon>eudicotyledons</taxon>
        <taxon>Gunneridae</taxon>
        <taxon>Pentapetalae</taxon>
        <taxon>rosids</taxon>
        <taxon>fabids</taxon>
        <taxon>Rosales</taxon>
        <taxon>Rosaceae</taxon>
        <taxon>Amygdaloideae</taxon>
        <taxon>Amygdaleae</taxon>
        <taxon>Prunus</taxon>
    </lineage>
</organism>
<reference evidence="2" key="1">
    <citation type="journal article" date="2020" name="Genome Biol.">
        <title>Gamete binning: chromosome-level and haplotype-resolved genome assembly enabled by high-throughput single-cell sequencing of gamete genomes.</title>
        <authorList>
            <person name="Campoy J.A."/>
            <person name="Sun H."/>
            <person name="Goel M."/>
            <person name="Jiao W.-B."/>
            <person name="Folz-Donahue K."/>
            <person name="Wang N."/>
            <person name="Rubio M."/>
            <person name="Liu C."/>
            <person name="Kukat C."/>
            <person name="Ruiz D."/>
            <person name="Huettel B."/>
            <person name="Schneeberger K."/>
        </authorList>
    </citation>
    <scope>NUCLEOTIDE SEQUENCE [LARGE SCALE GENOMIC DNA]</scope>
    <source>
        <strain evidence="2">cv. Rojo Pasion</strain>
    </source>
</reference>
<name>A0A6J5W401_PRUAR</name>
<sequence>MCEQKNRVTALTSIDEVVESSCIVAIDGVLREPLRSPLPLKSPKPILLCHRKAINPSDAGNYQEASIDIVAVV</sequence>
<dbReference type="AlphaFoldDB" id="A0A6J5W401"/>
<dbReference type="Proteomes" id="UP000507245">
    <property type="component" value="Unassembled WGS sequence"/>
</dbReference>
<dbReference type="EMBL" id="CAEKKB010000001">
    <property type="protein sequence ID" value="CAB4296186.1"/>
    <property type="molecule type" value="Genomic_DNA"/>
</dbReference>
<protein>
    <submittedName>
        <fullName evidence="1">Uncharacterized protein</fullName>
    </submittedName>
</protein>
<evidence type="ECO:0000313" key="1">
    <source>
        <dbReference type="EMBL" id="CAB4296186.1"/>
    </source>
</evidence>
<accession>A0A6J5W401</accession>
<gene>
    <name evidence="1" type="ORF">ORAREDHAP_LOCUS7734</name>
</gene>
<proteinExistence type="predicted"/>
<evidence type="ECO:0000313" key="2">
    <source>
        <dbReference type="Proteomes" id="UP000507245"/>
    </source>
</evidence>